<keyword evidence="4" id="KW-1185">Reference proteome</keyword>
<evidence type="ECO:0000313" key="4">
    <source>
        <dbReference type="Proteomes" id="UP000215914"/>
    </source>
</evidence>
<evidence type="ECO:0000313" key="2">
    <source>
        <dbReference type="EMBL" id="KAF5822260.1"/>
    </source>
</evidence>
<sequence length="60" mass="6768">MVCWIRARTSSRTCWLSLLTTFLNARVRPLCSRLGWKAPLVKHIDFSLTSPFGGGDADEE</sequence>
<keyword evidence="1" id="KW-0732">Signal</keyword>
<accession>A0A251VIQ8</accession>
<dbReference type="Gramene" id="mRNA:HanXRQr2_Chr01g0024371">
    <property type="protein sequence ID" value="mRNA:HanXRQr2_Chr01g0024371"/>
    <property type="gene ID" value="HanXRQr2_Chr01g0024371"/>
</dbReference>
<dbReference type="InParanoid" id="A0A251VIQ8"/>
<reference evidence="3" key="2">
    <citation type="submission" date="2017-02" db="EMBL/GenBank/DDBJ databases">
        <title>Sunflower complete genome.</title>
        <authorList>
            <person name="Langlade N."/>
            <person name="Munos S."/>
        </authorList>
    </citation>
    <scope>NUCLEOTIDE SEQUENCE [LARGE SCALE GENOMIC DNA]</scope>
    <source>
        <tissue evidence="3">Leaves</tissue>
    </source>
</reference>
<dbReference type="AlphaFoldDB" id="A0A251VIQ8"/>
<reference evidence="2" key="3">
    <citation type="submission" date="2020-06" db="EMBL/GenBank/DDBJ databases">
        <title>Helianthus annuus Genome sequencing and assembly Release 2.</title>
        <authorList>
            <person name="Gouzy J."/>
            <person name="Langlade N."/>
            <person name="Munos S."/>
        </authorList>
    </citation>
    <scope>NUCLEOTIDE SEQUENCE</scope>
    <source>
        <tissue evidence="2">Leaves</tissue>
    </source>
</reference>
<evidence type="ECO:0000313" key="3">
    <source>
        <dbReference type="EMBL" id="OTG34581.1"/>
    </source>
</evidence>
<organism evidence="3 4">
    <name type="scientific">Helianthus annuus</name>
    <name type="common">Common sunflower</name>
    <dbReference type="NCBI Taxonomy" id="4232"/>
    <lineage>
        <taxon>Eukaryota</taxon>
        <taxon>Viridiplantae</taxon>
        <taxon>Streptophyta</taxon>
        <taxon>Embryophyta</taxon>
        <taxon>Tracheophyta</taxon>
        <taxon>Spermatophyta</taxon>
        <taxon>Magnoliopsida</taxon>
        <taxon>eudicotyledons</taxon>
        <taxon>Gunneridae</taxon>
        <taxon>Pentapetalae</taxon>
        <taxon>asterids</taxon>
        <taxon>campanulids</taxon>
        <taxon>Asterales</taxon>
        <taxon>Asteraceae</taxon>
        <taxon>Asteroideae</taxon>
        <taxon>Heliantheae alliance</taxon>
        <taxon>Heliantheae</taxon>
        <taxon>Helianthus</taxon>
    </lineage>
</organism>
<feature type="signal peptide" evidence="1">
    <location>
        <begin position="1"/>
        <end position="25"/>
    </location>
</feature>
<dbReference type="EMBL" id="MNCJ02000316">
    <property type="protein sequence ID" value="KAF5822260.1"/>
    <property type="molecule type" value="Genomic_DNA"/>
</dbReference>
<reference evidence="2 4" key="1">
    <citation type="journal article" date="2017" name="Nature">
        <title>The sunflower genome provides insights into oil metabolism, flowering and Asterid evolution.</title>
        <authorList>
            <person name="Badouin H."/>
            <person name="Gouzy J."/>
            <person name="Grassa C.J."/>
            <person name="Murat F."/>
            <person name="Staton S.E."/>
            <person name="Cottret L."/>
            <person name="Lelandais-Briere C."/>
            <person name="Owens G.L."/>
            <person name="Carrere S."/>
            <person name="Mayjonade B."/>
            <person name="Legrand L."/>
            <person name="Gill N."/>
            <person name="Kane N.C."/>
            <person name="Bowers J.E."/>
            <person name="Hubner S."/>
            <person name="Bellec A."/>
            <person name="Berard A."/>
            <person name="Berges H."/>
            <person name="Blanchet N."/>
            <person name="Boniface M.C."/>
            <person name="Brunel D."/>
            <person name="Catrice O."/>
            <person name="Chaidir N."/>
            <person name="Claudel C."/>
            <person name="Donnadieu C."/>
            <person name="Faraut T."/>
            <person name="Fievet G."/>
            <person name="Helmstetter N."/>
            <person name="King M."/>
            <person name="Knapp S.J."/>
            <person name="Lai Z."/>
            <person name="Le Paslier M.C."/>
            <person name="Lippi Y."/>
            <person name="Lorenzon L."/>
            <person name="Mandel J.R."/>
            <person name="Marage G."/>
            <person name="Marchand G."/>
            <person name="Marquand E."/>
            <person name="Bret-Mestries E."/>
            <person name="Morien E."/>
            <person name="Nambeesan S."/>
            <person name="Nguyen T."/>
            <person name="Pegot-Espagnet P."/>
            <person name="Pouilly N."/>
            <person name="Raftis F."/>
            <person name="Sallet E."/>
            <person name="Schiex T."/>
            <person name="Thomas J."/>
            <person name="Vandecasteele C."/>
            <person name="Vares D."/>
            <person name="Vear F."/>
            <person name="Vautrin S."/>
            <person name="Crespi M."/>
            <person name="Mangin B."/>
            <person name="Burke J.M."/>
            <person name="Salse J."/>
            <person name="Munos S."/>
            <person name="Vincourt P."/>
            <person name="Rieseberg L.H."/>
            <person name="Langlade N.B."/>
        </authorList>
    </citation>
    <scope>NUCLEOTIDE SEQUENCE [LARGE SCALE GENOMIC DNA]</scope>
    <source>
        <strain evidence="4">cv. SF193</strain>
        <tissue evidence="2">Leaves</tissue>
    </source>
</reference>
<gene>
    <name evidence="3" type="ORF">HannXRQ_Chr02g0047391</name>
    <name evidence="2" type="ORF">HanXRQr2_Chr01g0024371</name>
</gene>
<dbReference type="EMBL" id="CM007891">
    <property type="protein sequence ID" value="OTG34581.1"/>
    <property type="molecule type" value="Genomic_DNA"/>
</dbReference>
<proteinExistence type="predicted"/>
<name>A0A251VIQ8_HELAN</name>
<protein>
    <submittedName>
        <fullName evidence="3">Uncharacterized protein</fullName>
    </submittedName>
</protein>
<feature type="chain" id="PRO_5012309904" evidence="1">
    <location>
        <begin position="26"/>
        <end position="60"/>
    </location>
</feature>
<evidence type="ECO:0000256" key="1">
    <source>
        <dbReference type="SAM" id="SignalP"/>
    </source>
</evidence>
<dbReference type="Proteomes" id="UP000215914">
    <property type="component" value="Chromosome 2"/>
</dbReference>